<protein>
    <recommendedName>
        <fullName evidence="9">Carboxypeptidase</fullName>
    </recommendedName>
</protein>
<keyword evidence="5" id="KW-0378">Hydrolase</keyword>
<keyword evidence="4" id="KW-0732">Signal</keyword>
<dbReference type="EMBL" id="JAVRBK010000004">
    <property type="protein sequence ID" value="KAK5644864.1"/>
    <property type="molecule type" value="Genomic_DNA"/>
</dbReference>
<dbReference type="PANTHER" id="PTHR11802">
    <property type="entry name" value="SERINE PROTEASE FAMILY S10 SERINE CARBOXYPEPTIDASE"/>
    <property type="match status" value="1"/>
</dbReference>
<keyword evidence="8" id="KW-1185">Reference proteome</keyword>
<keyword evidence="3" id="KW-0645">Protease</keyword>
<evidence type="ECO:0000256" key="1">
    <source>
        <dbReference type="ARBA" id="ARBA00009431"/>
    </source>
</evidence>
<evidence type="ECO:0000256" key="3">
    <source>
        <dbReference type="ARBA" id="ARBA00022670"/>
    </source>
</evidence>
<dbReference type="Pfam" id="PF00450">
    <property type="entry name" value="Peptidase_S10"/>
    <property type="match status" value="1"/>
</dbReference>
<dbReference type="InterPro" id="IPR029058">
    <property type="entry name" value="AB_hydrolase_fold"/>
</dbReference>
<evidence type="ECO:0000256" key="2">
    <source>
        <dbReference type="ARBA" id="ARBA00022645"/>
    </source>
</evidence>
<comment type="caution">
    <text evidence="7">The sequence shown here is derived from an EMBL/GenBank/DDBJ whole genome shotgun (WGS) entry which is preliminary data.</text>
</comment>
<organism evidence="7 8">
    <name type="scientific">Pyrocoelia pectoralis</name>
    <dbReference type="NCBI Taxonomy" id="417401"/>
    <lineage>
        <taxon>Eukaryota</taxon>
        <taxon>Metazoa</taxon>
        <taxon>Ecdysozoa</taxon>
        <taxon>Arthropoda</taxon>
        <taxon>Hexapoda</taxon>
        <taxon>Insecta</taxon>
        <taxon>Pterygota</taxon>
        <taxon>Neoptera</taxon>
        <taxon>Endopterygota</taxon>
        <taxon>Coleoptera</taxon>
        <taxon>Polyphaga</taxon>
        <taxon>Elateriformia</taxon>
        <taxon>Elateroidea</taxon>
        <taxon>Lampyridae</taxon>
        <taxon>Lampyrinae</taxon>
        <taxon>Pyrocoelia</taxon>
    </lineage>
</organism>
<dbReference type="PRINTS" id="PR00724">
    <property type="entry name" value="CRBOXYPTASEC"/>
</dbReference>
<evidence type="ECO:0000256" key="6">
    <source>
        <dbReference type="ARBA" id="ARBA00023180"/>
    </source>
</evidence>
<dbReference type="SUPFAM" id="SSF53474">
    <property type="entry name" value="alpha/beta-Hydrolases"/>
    <property type="match status" value="1"/>
</dbReference>
<evidence type="ECO:0000313" key="8">
    <source>
        <dbReference type="Proteomes" id="UP001329430"/>
    </source>
</evidence>
<evidence type="ECO:0000313" key="7">
    <source>
        <dbReference type="EMBL" id="KAK5644864.1"/>
    </source>
</evidence>
<keyword evidence="6" id="KW-0325">Glycoprotein</keyword>
<dbReference type="Gene3D" id="3.40.50.1820">
    <property type="entry name" value="alpha/beta hydrolase"/>
    <property type="match status" value="1"/>
</dbReference>
<gene>
    <name evidence="7" type="ORF">RI129_006164</name>
</gene>
<comment type="similarity">
    <text evidence="1">Belongs to the peptidase S10 family.</text>
</comment>
<evidence type="ECO:0000256" key="4">
    <source>
        <dbReference type="ARBA" id="ARBA00022729"/>
    </source>
</evidence>
<evidence type="ECO:0008006" key="9">
    <source>
        <dbReference type="Google" id="ProtNLM"/>
    </source>
</evidence>
<keyword evidence="2" id="KW-0121">Carboxypeptidase</keyword>
<proteinExistence type="inferred from homology"/>
<dbReference type="Proteomes" id="UP001329430">
    <property type="component" value="Chromosome 4"/>
</dbReference>
<dbReference type="GO" id="GO:0004185">
    <property type="term" value="F:serine-type carboxypeptidase activity"/>
    <property type="evidence" value="ECO:0007669"/>
    <property type="project" value="InterPro"/>
</dbReference>
<reference evidence="7 8" key="1">
    <citation type="journal article" date="2024" name="Insects">
        <title>An Improved Chromosome-Level Genome Assembly of the Firefly Pyrocoelia pectoralis.</title>
        <authorList>
            <person name="Fu X."/>
            <person name="Meyer-Rochow V.B."/>
            <person name="Ballantyne L."/>
            <person name="Zhu X."/>
        </authorList>
    </citation>
    <scope>NUCLEOTIDE SEQUENCE [LARGE SCALE GENOMIC DNA]</scope>
    <source>
        <strain evidence="7">XCY_ONT2</strain>
    </source>
</reference>
<dbReference type="GO" id="GO:0006508">
    <property type="term" value="P:proteolysis"/>
    <property type="evidence" value="ECO:0007669"/>
    <property type="project" value="UniProtKB-KW"/>
</dbReference>
<dbReference type="InterPro" id="IPR001563">
    <property type="entry name" value="Peptidase_S10"/>
</dbReference>
<dbReference type="PANTHER" id="PTHR11802:SF472">
    <property type="entry name" value="SERINE CARBOXYPEPTIDASE CPVL-RELATED"/>
    <property type="match status" value="1"/>
</dbReference>
<dbReference type="AlphaFoldDB" id="A0AAN7VJE1"/>
<accession>A0AAN7VJE1</accession>
<dbReference type="FunFam" id="3.40.50.1820:FF:000096">
    <property type="entry name" value="Carboxypeptidase vitellogenic-like"/>
    <property type="match status" value="1"/>
</dbReference>
<name>A0AAN7VJE1_9COLE</name>
<evidence type="ECO:0000256" key="5">
    <source>
        <dbReference type="ARBA" id="ARBA00022801"/>
    </source>
</evidence>
<sequence>MPNFNIKYIIACIVTVSIHNLEGLSKDVDQLPLILTPLIKSHNIEEAKIKSEVRFAEFREIKSYAGYFTVNERYKSNTFFWFFPCESDYLNAPVLLWLQGGPGESSMIGLFGENGPFVVNSSYKLELRKYRWTKKFSIIYIDNPVGVGFSFTDDDGYARNQTIIGEQLYDAMSQFFDLFPELANNDFFITGQSYAGKYVPSLAYTILKKGSGKIHLKGLAIGSAYSDPINQFVYSDYLYQIGLIDSKSRRQMKEMERRAIDLTAKKEWIAAADAFADLIYEARNNTFFQNVTGFTEPINYLKLKDKSLTDYITYLQRDDVKRAIHVGNSTFHDAVMVDKHLAEDFIQSVAPWISELLSHYKIMFYNGQVDIIVPYPSVTNFLEKLNFSSAEEYKTNDRRFWYVNGDLAGYVKQAGNLTEVLVRKAGHMIPRDQPEWAFDLITKFVYNQFA</sequence>